<keyword evidence="2" id="KW-1185">Reference proteome</keyword>
<keyword evidence="1" id="KW-1133">Transmembrane helix</keyword>
<name>A0A7E4V5P8_PANRE</name>
<accession>A0A7E4V5P8</accession>
<organism evidence="2 3">
    <name type="scientific">Panagrellus redivivus</name>
    <name type="common">Microworm</name>
    <dbReference type="NCBI Taxonomy" id="6233"/>
    <lineage>
        <taxon>Eukaryota</taxon>
        <taxon>Metazoa</taxon>
        <taxon>Ecdysozoa</taxon>
        <taxon>Nematoda</taxon>
        <taxon>Chromadorea</taxon>
        <taxon>Rhabditida</taxon>
        <taxon>Tylenchina</taxon>
        <taxon>Panagrolaimomorpha</taxon>
        <taxon>Panagrolaimoidea</taxon>
        <taxon>Panagrolaimidae</taxon>
        <taxon>Panagrellus</taxon>
    </lineage>
</organism>
<dbReference type="WBParaSite" id="Pan_g16565.t1">
    <property type="protein sequence ID" value="Pan_g16565.t1"/>
    <property type="gene ID" value="Pan_g16565"/>
</dbReference>
<evidence type="ECO:0000256" key="1">
    <source>
        <dbReference type="SAM" id="Phobius"/>
    </source>
</evidence>
<sequence>MTVLRPERGEVMMTSSNEKPGLRKRRSVVYKYTGASGKKAQSVEREPCISFPERVRRQSLGITYKTMFTISVFVFSLLGIAVMGLDNSSITIDLQSVSVDITQYYYPSSISLICPLTPHDTTGSVLANEEYLYANNSTLPANVKLQRFKNAAGNAYTPVFIVSKPTVVNTGEYTCCYPTIITNANETEPSSTCYRTKLTVSEAASFDLTETAENASVGVSLGRTNSFWLVHQNLVPTSVTCKAGGENPPANVKTSNENSFTQLVITATTKANLAAYDCTVLYMIDNKPNVVNKKFVLTEAVVPVYPWNGLPEDLSNGGTNGAISNTISNFLLAAVTVMLFGRFHM</sequence>
<keyword evidence="1" id="KW-0472">Membrane</keyword>
<evidence type="ECO:0000313" key="3">
    <source>
        <dbReference type="WBParaSite" id="Pan_g16565.t1"/>
    </source>
</evidence>
<reference evidence="3" key="2">
    <citation type="submission" date="2020-10" db="UniProtKB">
        <authorList>
            <consortium name="WormBaseParasite"/>
        </authorList>
    </citation>
    <scope>IDENTIFICATION</scope>
</reference>
<proteinExistence type="predicted"/>
<feature type="transmembrane region" description="Helical" evidence="1">
    <location>
        <begin position="66"/>
        <end position="85"/>
    </location>
</feature>
<protein>
    <submittedName>
        <fullName evidence="3">Ig-like domain-containing protein</fullName>
    </submittedName>
</protein>
<dbReference type="Proteomes" id="UP000492821">
    <property type="component" value="Unassembled WGS sequence"/>
</dbReference>
<dbReference type="AlphaFoldDB" id="A0A7E4V5P8"/>
<keyword evidence="1" id="KW-0812">Transmembrane</keyword>
<reference evidence="2" key="1">
    <citation type="journal article" date="2013" name="Genetics">
        <title>The draft genome and transcriptome of Panagrellus redivivus are shaped by the harsh demands of a free-living lifestyle.</title>
        <authorList>
            <person name="Srinivasan J."/>
            <person name="Dillman A.R."/>
            <person name="Macchietto M.G."/>
            <person name="Heikkinen L."/>
            <person name="Lakso M."/>
            <person name="Fracchia K.M."/>
            <person name="Antoshechkin I."/>
            <person name="Mortazavi A."/>
            <person name="Wong G."/>
            <person name="Sternberg P.W."/>
        </authorList>
    </citation>
    <scope>NUCLEOTIDE SEQUENCE [LARGE SCALE GENOMIC DNA]</scope>
    <source>
        <strain evidence="2">MT8872</strain>
    </source>
</reference>
<evidence type="ECO:0000313" key="2">
    <source>
        <dbReference type="Proteomes" id="UP000492821"/>
    </source>
</evidence>